<evidence type="ECO:0000313" key="3">
    <source>
        <dbReference type="Proteomes" id="UP000219522"/>
    </source>
</evidence>
<protein>
    <submittedName>
        <fullName evidence="2">Uncharacterized protein</fullName>
    </submittedName>
</protein>
<organism evidence="2 3">
    <name type="scientific">Caballeronia arationis</name>
    <dbReference type="NCBI Taxonomy" id="1777142"/>
    <lineage>
        <taxon>Bacteria</taxon>
        <taxon>Pseudomonadati</taxon>
        <taxon>Pseudomonadota</taxon>
        <taxon>Betaproteobacteria</taxon>
        <taxon>Burkholderiales</taxon>
        <taxon>Burkholderiaceae</taxon>
        <taxon>Caballeronia</taxon>
    </lineage>
</organism>
<dbReference type="EMBL" id="OCSU01000001">
    <property type="protein sequence ID" value="SOE56748.1"/>
    <property type="molecule type" value="Genomic_DNA"/>
</dbReference>
<evidence type="ECO:0000256" key="1">
    <source>
        <dbReference type="SAM" id="MobiDB-lite"/>
    </source>
</evidence>
<comment type="caution">
    <text evidence="2">The sequence shown here is derived from an EMBL/GenBank/DDBJ whole genome shotgun (WGS) entry which is preliminary data.</text>
</comment>
<sequence>MENGDGRDDSDPQSTFRGLPLTAEQDAEVRHHTKVRTQHGLPWDTLELSAMLRDMLQPPGYDNGNVGAAADEMKAANERATASVDEAMDPIDADEERNAAMESEWMKGPKRESCEHQGLLRGNAACGRLR</sequence>
<keyword evidence="3" id="KW-1185">Reference proteome</keyword>
<proteinExistence type="predicted"/>
<dbReference type="AlphaFoldDB" id="A0A7Z7I2T9"/>
<feature type="compositionally biased region" description="Basic and acidic residues" evidence="1">
    <location>
        <begin position="1"/>
        <end position="10"/>
    </location>
</feature>
<reference evidence="2 3" key="1">
    <citation type="submission" date="2017-09" db="EMBL/GenBank/DDBJ databases">
        <authorList>
            <person name="Varghese N."/>
            <person name="Submissions S."/>
        </authorList>
    </citation>
    <scope>NUCLEOTIDE SEQUENCE [LARGE SCALE GENOMIC DNA]</scope>
    <source>
        <strain evidence="2 3">OK806</strain>
    </source>
</reference>
<gene>
    <name evidence="2" type="ORF">SAMN05446927_1315</name>
</gene>
<accession>A0A7Z7I2T9</accession>
<evidence type="ECO:0000313" key="2">
    <source>
        <dbReference type="EMBL" id="SOE56748.1"/>
    </source>
</evidence>
<name>A0A7Z7I2T9_9BURK</name>
<dbReference type="Proteomes" id="UP000219522">
    <property type="component" value="Unassembled WGS sequence"/>
</dbReference>
<feature type="region of interest" description="Disordered" evidence="1">
    <location>
        <begin position="1"/>
        <end position="27"/>
    </location>
</feature>